<dbReference type="Proteomes" id="UP001057580">
    <property type="component" value="Chromosome"/>
</dbReference>
<name>A0A9E7QZP2_9EURY</name>
<dbReference type="SMART" id="SM00260">
    <property type="entry name" value="CheW"/>
    <property type="match status" value="1"/>
</dbReference>
<feature type="domain" description="CheW-like" evidence="1">
    <location>
        <begin position="18"/>
        <end position="152"/>
    </location>
</feature>
<dbReference type="InterPro" id="IPR039315">
    <property type="entry name" value="CheW"/>
</dbReference>
<dbReference type="EMBL" id="CP104003">
    <property type="protein sequence ID" value="UWM52991.1"/>
    <property type="molecule type" value="Genomic_DNA"/>
</dbReference>
<dbReference type="GO" id="GO:0005829">
    <property type="term" value="C:cytosol"/>
    <property type="evidence" value="ECO:0007669"/>
    <property type="project" value="TreeGrafter"/>
</dbReference>
<dbReference type="Gene3D" id="2.30.30.40">
    <property type="entry name" value="SH3 Domains"/>
    <property type="match status" value="1"/>
</dbReference>
<dbReference type="InterPro" id="IPR036061">
    <property type="entry name" value="CheW-like_dom_sf"/>
</dbReference>
<gene>
    <name evidence="2" type="ORF">N0B31_12615</name>
</gene>
<dbReference type="GO" id="GO:0007165">
    <property type="term" value="P:signal transduction"/>
    <property type="evidence" value="ECO:0007669"/>
    <property type="project" value="InterPro"/>
</dbReference>
<keyword evidence="3" id="KW-1185">Reference proteome</keyword>
<protein>
    <submittedName>
        <fullName evidence="2">Chemotaxis protein CheW</fullName>
    </submittedName>
</protein>
<reference evidence="2" key="1">
    <citation type="submission" date="2022-09" db="EMBL/GenBank/DDBJ databases">
        <title>Diverse halophilic archaea isolated from saline environments.</title>
        <authorList>
            <person name="Cui H.-L."/>
        </authorList>
    </citation>
    <scope>NUCLEOTIDE SEQUENCE</scope>
    <source>
        <strain evidence="2">ZS-35-S2</strain>
    </source>
</reference>
<sequence length="152" mass="16457">MSMEAETPAVDDAPEGETVQVLEFALNDETYCVDIEYVAEIVDRTELTNVPNAPHAVEGVMDLRGRTTAIVNPKTLLGLADAAESKRIVIFNSDTVDDGATGWVVDEVFQVVRVTPGDVEAPPFDDDSIRGVVRREEELVIWVDPEAASAGV</sequence>
<accession>A0A9E7QZP2</accession>
<dbReference type="GO" id="GO:0006935">
    <property type="term" value="P:chemotaxis"/>
    <property type="evidence" value="ECO:0007669"/>
    <property type="project" value="InterPro"/>
</dbReference>
<proteinExistence type="predicted"/>
<evidence type="ECO:0000259" key="1">
    <source>
        <dbReference type="PROSITE" id="PS50851"/>
    </source>
</evidence>
<dbReference type="PROSITE" id="PS50851">
    <property type="entry name" value="CHEW"/>
    <property type="match status" value="1"/>
</dbReference>
<evidence type="ECO:0000313" key="3">
    <source>
        <dbReference type="Proteomes" id="UP001057580"/>
    </source>
</evidence>
<dbReference type="GeneID" id="74943279"/>
<dbReference type="KEGG" id="ssai:N0B31_12615"/>
<dbReference type="AlphaFoldDB" id="A0A9E7QZP2"/>
<dbReference type="RefSeq" id="WP_260591986.1">
    <property type="nucleotide sequence ID" value="NZ_CP104003.1"/>
</dbReference>
<dbReference type="Gene3D" id="2.40.50.180">
    <property type="entry name" value="CheA-289, Domain 4"/>
    <property type="match status" value="1"/>
</dbReference>
<dbReference type="PANTHER" id="PTHR22617:SF23">
    <property type="entry name" value="CHEMOTAXIS PROTEIN CHEW"/>
    <property type="match status" value="1"/>
</dbReference>
<evidence type="ECO:0000313" key="2">
    <source>
        <dbReference type="EMBL" id="UWM52991.1"/>
    </source>
</evidence>
<dbReference type="Pfam" id="PF01584">
    <property type="entry name" value="CheW"/>
    <property type="match status" value="1"/>
</dbReference>
<organism evidence="2 3">
    <name type="scientific">Salinirubellus salinus</name>
    <dbReference type="NCBI Taxonomy" id="1364945"/>
    <lineage>
        <taxon>Archaea</taxon>
        <taxon>Methanobacteriati</taxon>
        <taxon>Methanobacteriota</taxon>
        <taxon>Stenosarchaea group</taxon>
        <taxon>Halobacteria</taxon>
        <taxon>Halobacteriales</taxon>
        <taxon>Natronomonadaceae</taxon>
        <taxon>Salinirubellus</taxon>
    </lineage>
</organism>
<dbReference type="SUPFAM" id="SSF50341">
    <property type="entry name" value="CheW-like"/>
    <property type="match status" value="1"/>
</dbReference>
<dbReference type="InterPro" id="IPR002545">
    <property type="entry name" value="CheW-lke_dom"/>
</dbReference>
<dbReference type="PANTHER" id="PTHR22617">
    <property type="entry name" value="CHEMOTAXIS SENSOR HISTIDINE KINASE-RELATED"/>
    <property type="match status" value="1"/>
</dbReference>